<dbReference type="EMBL" id="CAFBMK010000270">
    <property type="protein sequence ID" value="CAB4943878.1"/>
    <property type="molecule type" value="Genomic_DNA"/>
</dbReference>
<dbReference type="InterPro" id="IPR018060">
    <property type="entry name" value="HTH_AraC"/>
</dbReference>
<dbReference type="PANTHER" id="PTHR46796">
    <property type="entry name" value="HTH-TYPE TRANSCRIPTIONAL ACTIVATOR RHAS-RELATED"/>
    <property type="match status" value="1"/>
</dbReference>
<organism evidence="5">
    <name type="scientific">freshwater metagenome</name>
    <dbReference type="NCBI Taxonomy" id="449393"/>
    <lineage>
        <taxon>unclassified sequences</taxon>
        <taxon>metagenomes</taxon>
        <taxon>ecological metagenomes</taxon>
    </lineage>
</organism>
<dbReference type="InterPro" id="IPR046532">
    <property type="entry name" value="DUF6597"/>
</dbReference>
<evidence type="ECO:0000313" key="5">
    <source>
        <dbReference type="EMBL" id="CAB4943878.1"/>
    </source>
</evidence>
<dbReference type="Pfam" id="PF12833">
    <property type="entry name" value="HTH_18"/>
    <property type="match status" value="1"/>
</dbReference>
<evidence type="ECO:0000256" key="1">
    <source>
        <dbReference type="ARBA" id="ARBA00023015"/>
    </source>
</evidence>
<gene>
    <name evidence="5" type="ORF">UFOPK3564_03110</name>
</gene>
<proteinExistence type="predicted"/>
<keyword evidence="2" id="KW-0238">DNA-binding</keyword>
<keyword evidence="1" id="KW-0805">Transcription regulation</keyword>
<keyword evidence="3" id="KW-0804">Transcription</keyword>
<evidence type="ECO:0000256" key="3">
    <source>
        <dbReference type="ARBA" id="ARBA00023163"/>
    </source>
</evidence>
<dbReference type="GO" id="GO:0003700">
    <property type="term" value="F:DNA-binding transcription factor activity"/>
    <property type="evidence" value="ECO:0007669"/>
    <property type="project" value="InterPro"/>
</dbReference>
<dbReference type="Pfam" id="PF20240">
    <property type="entry name" value="DUF6597"/>
    <property type="match status" value="1"/>
</dbReference>
<reference evidence="5" key="1">
    <citation type="submission" date="2020-05" db="EMBL/GenBank/DDBJ databases">
        <authorList>
            <person name="Chiriac C."/>
            <person name="Salcher M."/>
            <person name="Ghai R."/>
            <person name="Kavagutti S V."/>
        </authorList>
    </citation>
    <scope>NUCLEOTIDE SEQUENCE</scope>
</reference>
<dbReference type="InterPro" id="IPR050204">
    <property type="entry name" value="AraC_XylS_family_regulators"/>
</dbReference>
<evidence type="ECO:0000256" key="2">
    <source>
        <dbReference type="ARBA" id="ARBA00023125"/>
    </source>
</evidence>
<dbReference type="PROSITE" id="PS01124">
    <property type="entry name" value="HTH_ARAC_FAMILY_2"/>
    <property type="match status" value="1"/>
</dbReference>
<sequence>MAGATYGERRPSAALAGRVACLWWARPDADAGDAPATVLPDGCVDLVWHAGTLTVAGPDTTARVVEGPGGPALGVRLRPGAAVAFGESAANLRDRHPTADEVWGAAGRRLTDRVREAADDRVRLALLEDAVAARVAGAPATDPAVEAAVAELGRPGATVAGAARAAGVGERLLRRRFSEHVGYGPKTLARVLRLQRVLELAIGTDEDLAGIAARAGYADQAHLSRETRVLAGATPAELVAARRG</sequence>
<protein>
    <submittedName>
        <fullName evidence="5">Unannotated protein</fullName>
    </submittedName>
</protein>
<dbReference type="SMART" id="SM00342">
    <property type="entry name" value="HTH_ARAC"/>
    <property type="match status" value="1"/>
</dbReference>
<evidence type="ECO:0000259" key="4">
    <source>
        <dbReference type="PROSITE" id="PS01124"/>
    </source>
</evidence>
<name>A0A6J7JJX7_9ZZZZ</name>
<dbReference type="GO" id="GO:0043565">
    <property type="term" value="F:sequence-specific DNA binding"/>
    <property type="evidence" value="ECO:0007669"/>
    <property type="project" value="InterPro"/>
</dbReference>
<dbReference type="PANTHER" id="PTHR46796:SF15">
    <property type="entry name" value="BLL1074 PROTEIN"/>
    <property type="match status" value="1"/>
</dbReference>
<accession>A0A6J7JJX7</accession>
<feature type="domain" description="HTH araC/xylS-type" evidence="4">
    <location>
        <begin position="142"/>
        <end position="241"/>
    </location>
</feature>
<dbReference type="AlphaFoldDB" id="A0A6J7JJX7"/>
<dbReference type="Gene3D" id="1.10.10.60">
    <property type="entry name" value="Homeodomain-like"/>
    <property type="match status" value="1"/>
</dbReference>